<dbReference type="Pfam" id="PF02798">
    <property type="entry name" value="GST_N"/>
    <property type="match status" value="1"/>
</dbReference>
<accession>A0A2K9ETA9</accession>
<sequence>MTAQLWCFGESGNAYKAALTMELAGYDWQPVYVDFFNGEARSPEFQALNEMGEVPVFREGDLTLTQSAVIQLHIAEKTGKFLGSDRNETLRWIMFDNHKLSAQAGPLRFLMNFLPAEKRPQAAIDWLQGRASAAYKVLNSHLASREWVADSAPTVADFACCGYLYYPEPFGFDRAEWPHIDRWLDAIAALPGWKKPYDLMPGNPSDRAPKEDT</sequence>
<dbReference type="KEGG" id="paro:CUV01_12280"/>
<dbReference type="PROSITE" id="PS50405">
    <property type="entry name" value="GST_CTER"/>
    <property type="match status" value="1"/>
</dbReference>
<dbReference type="SUPFAM" id="SSF52833">
    <property type="entry name" value="Thioredoxin-like"/>
    <property type="match status" value="1"/>
</dbReference>
<dbReference type="InterPro" id="IPR004046">
    <property type="entry name" value="GST_C"/>
</dbReference>
<dbReference type="InterPro" id="IPR036249">
    <property type="entry name" value="Thioredoxin-like_sf"/>
</dbReference>
<dbReference type="InterPro" id="IPR004045">
    <property type="entry name" value="Glutathione_S-Trfase_N"/>
</dbReference>
<dbReference type="Proteomes" id="UP000233742">
    <property type="component" value="Chromosome"/>
</dbReference>
<dbReference type="EMBL" id="CP025408">
    <property type="protein sequence ID" value="AUH34066.1"/>
    <property type="molecule type" value="Genomic_DNA"/>
</dbReference>
<organism evidence="4 5">
    <name type="scientific">Paracoccus tegillarcae</name>
    <dbReference type="NCBI Taxonomy" id="1529068"/>
    <lineage>
        <taxon>Bacteria</taxon>
        <taxon>Pseudomonadati</taxon>
        <taxon>Pseudomonadota</taxon>
        <taxon>Alphaproteobacteria</taxon>
        <taxon>Rhodobacterales</taxon>
        <taxon>Paracoccaceae</taxon>
        <taxon>Paracoccus</taxon>
    </lineage>
</organism>
<dbReference type="InterPro" id="IPR036282">
    <property type="entry name" value="Glutathione-S-Trfase_C_sf"/>
</dbReference>
<dbReference type="GO" id="GO:0016740">
    <property type="term" value="F:transferase activity"/>
    <property type="evidence" value="ECO:0007669"/>
    <property type="project" value="UniProtKB-KW"/>
</dbReference>
<protein>
    <submittedName>
        <fullName evidence="4">Glutathione S-transferase</fullName>
    </submittedName>
</protein>
<dbReference type="PROSITE" id="PS50404">
    <property type="entry name" value="GST_NTER"/>
    <property type="match status" value="1"/>
</dbReference>
<dbReference type="Pfam" id="PF00043">
    <property type="entry name" value="GST_C"/>
    <property type="match status" value="1"/>
</dbReference>
<proteinExistence type="inferred from homology"/>
<evidence type="ECO:0000259" key="3">
    <source>
        <dbReference type="PROSITE" id="PS50405"/>
    </source>
</evidence>
<keyword evidence="4" id="KW-0808">Transferase</keyword>
<name>A0A2K9ETA9_9RHOB</name>
<dbReference type="OrthoDB" id="9810080at2"/>
<reference evidence="4 5" key="1">
    <citation type="submission" date="2017-12" db="EMBL/GenBank/DDBJ databases">
        <authorList>
            <person name="Hurst M.R.H."/>
        </authorList>
    </citation>
    <scope>NUCLEOTIDE SEQUENCE [LARGE SCALE GENOMIC DNA]</scope>
    <source>
        <strain evidence="4 5">BM15</strain>
    </source>
</reference>
<dbReference type="InterPro" id="IPR010987">
    <property type="entry name" value="Glutathione-S-Trfase_C-like"/>
</dbReference>
<dbReference type="RefSeq" id="WP_101460731.1">
    <property type="nucleotide sequence ID" value="NZ_CP025408.1"/>
</dbReference>
<dbReference type="PANTHER" id="PTHR44051">
    <property type="entry name" value="GLUTATHIONE S-TRANSFERASE-RELATED"/>
    <property type="match status" value="1"/>
</dbReference>
<dbReference type="SUPFAM" id="SSF47616">
    <property type="entry name" value="GST C-terminal domain-like"/>
    <property type="match status" value="1"/>
</dbReference>
<keyword evidence="5" id="KW-1185">Reference proteome</keyword>
<dbReference type="Gene3D" id="1.20.1050.10">
    <property type="match status" value="1"/>
</dbReference>
<gene>
    <name evidence="4" type="ORF">CUV01_12280</name>
</gene>
<dbReference type="Gene3D" id="3.40.30.10">
    <property type="entry name" value="Glutaredoxin"/>
    <property type="match status" value="1"/>
</dbReference>
<feature type="domain" description="GST N-terminal" evidence="2">
    <location>
        <begin position="1"/>
        <end position="82"/>
    </location>
</feature>
<evidence type="ECO:0000259" key="2">
    <source>
        <dbReference type="PROSITE" id="PS50404"/>
    </source>
</evidence>
<dbReference type="SFLD" id="SFLDG00358">
    <property type="entry name" value="Main_(cytGST)"/>
    <property type="match status" value="1"/>
</dbReference>
<dbReference type="PANTHER" id="PTHR44051:SF2">
    <property type="entry name" value="HYPOTHETICAL GLUTATHIONE S-TRANSFERASE LIKE PROTEIN"/>
    <property type="match status" value="1"/>
</dbReference>
<evidence type="ECO:0000313" key="5">
    <source>
        <dbReference type="Proteomes" id="UP000233742"/>
    </source>
</evidence>
<dbReference type="CDD" id="cd03056">
    <property type="entry name" value="GST_N_4"/>
    <property type="match status" value="1"/>
</dbReference>
<feature type="domain" description="GST C-terminal" evidence="3">
    <location>
        <begin position="82"/>
        <end position="212"/>
    </location>
</feature>
<dbReference type="InterPro" id="IPR040079">
    <property type="entry name" value="Glutathione_S-Trfase"/>
</dbReference>
<dbReference type="AlphaFoldDB" id="A0A2K9ETA9"/>
<dbReference type="SFLD" id="SFLDS00019">
    <property type="entry name" value="Glutathione_Transferase_(cytos"/>
    <property type="match status" value="1"/>
</dbReference>
<comment type="similarity">
    <text evidence="1">Belongs to the GST superfamily.</text>
</comment>
<evidence type="ECO:0000256" key="1">
    <source>
        <dbReference type="RuleBase" id="RU003494"/>
    </source>
</evidence>
<evidence type="ECO:0000313" key="4">
    <source>
        <dbReference type="EMBL" id="AUH34066.1"/>
    </source>
</evidence>
<dbReference type="SFLD" id="SFLDG01150">
    <property type="entry name" value="Main.1:_Beta-like"/>
    <property type="match status" value="1"/>
</dbReference>